<proteinExistence type="predicted"/>
<name>B6XX41_9BIFI</name>
<organism evidence="1 2">
    <name type="scientific">Bifidobacterium catenulatum DSM 16992 = JCM 1194 = LMG 11043</name>
    <dbReference type="NCBI Taxonomy" id="566552"/>
    <lineage>
        <taxon>Bacteria</taxon>
        <taxon>Bacillati</taxon>
        <taxon>Actinomycetota</taxon>
        <taxon>Actinomycetes</taxon>
        <taxon>Bifidobacteriales</taxon>
        <taxon>Bifidobacteriaceae</taxon>
        <taxon>Bifidobacterium</taxon>
    </lineage>
</organism>
<dbReference type="Proteomes" id="UP000003882">
    <property type="component" value="Unassembled WGS sequence"/>
</dbReference>
<reference evidence="1 2" key="2">
    <citation type="submission" date="2008-10" db="EMBL/GenBank/DDBJ databases">
        <authorList>
            <person name="Fulton L."/>
            <person name="Clifton S."/>
            <person name="Fulton B."/>
            <person name="Xu J."/>
            <person name="Minx P."/>
            <person name="Pepin K.H."/>
            <person name="Johnson M."/>
            <person name="Bhonagiri V."/>
            <person name="Nash W.E."/>
            <person name="Mardis E.R."/>
            <person name="Wilson R.K."/>
        </authorList>
    </citation>
    <scope>NUCLEOTIDE SEQUENCE [LARGE SCALE GENOMIC DNA]</scope>
    <source>
        <strain evidence="1 2">DSM 16992</strain>
    </source>
</reference>
<reference evidence="1 2" key="1">
    <citation type="submission" date="2008-10" db="EMBL/GenBank/DDBJ databases">
        <title>Draft genome sequence of Bifidobacterium catenulatum (DSM 16992).</title>
        <authorList>
            <person name="Sudarsanam P."/>
            <person name="Ley R."/>
            <person name="Guruge J."/>
            <person name="Turnbaugh P.J."/>
            <person name="Mahowald M."/>
            <person name="Liep D."/>
            <person name="Gordon J."/>
        </authorList>
    </citation>
    <scope>NUCLEOTIDE SEQUENCE [LARGE SCALE GENOMIC DNA]</scope>
    <source>
        <strain evidence="1 2">DSM 16992</strain>
    </source>
</reference>
<evidence type="ECO:0000313" key="2">
    <source>
        <dbReference type="Proteomes" id="UP000003882"/>
    </source>
</evidence>
<dbReference type="AlphaFoldDB" id="B6XX41"/>
<comment type="caution">
    <text evidence="1">The sequence shown here is derived from an EMBL/GenBank/DDBJ whole genome shotgun (WGS) entry which is preliminary data.</text>
</comment>
<dbReference type="EMBL" id="ABXY01000026">
    <property type="protein sequence ID" value="EEB20820.1"/>
    <property type="molecule type" value="Genomic_DNA"/>
</dbReference>
<evidence type="ECO:0000313" key="1">
    <source>
        <dbReference type="EMBL" id="EEB20820.1"/>
    </source>
</evidence>
<accession>B6XX41</accession>
<gene>
    <name evidence="1" type="ORF">BIFCAT_01906</name>
</gene>
<sequence>MNNGKLSTDYPKHARNRILYPHLPFTLASRRFFLLDLNHERQYNT</sequence>
<protein>
    <submittedName>
        <fullName evidence="1">Uncharacterized protein</fullName>
    </submittedName>
</protein>